<organism evidence="3 4">
    <name type="scientific">Epilithonimonas lactis</name>
    <dbReference type="NCBI Taxonomy" id="421072"/>
    <lineage>
        <taxon>Bacteria</taxon>
        <taxon>Pseudomonadati</taxon>
        <taxon>Bacteroidota</taxon>
        <taxon>Flavobacteriia</taxon>
        <taxon>Flavobacteriales</taxon>
        <taxon>Weeksellaceae</taxon>
        <taxon>Chryseobacterium group</taxon>
        <taxon>Epilithonimonas</taxon>
    </lineage>
</organism>
<dbReference type="AlphaFoldDB" id="A0A085BG02"/>
<protein>
    <recommendedName>
        <fullName evidence="5">GLPGLI family protein</fullName>
    </recommendedName>
</protein>
<evidence type="ECO:0000313" key="4">
    <source>
        <dbReference type="Proteomes" id="UP000028623"/>
    </source>
</evidence>
<gene>
    <name evidence="3" type="ORF">IO89_14550</name>
</gene>
<evidence type="ECO:0008006" key="5">
    <source>
        <dbReference type="Google" id="ProtNLM"/>
    </source>
</evidence>
<sequence>MKKIFILVIAILFSNNIFSQTYQFDYLIKYALANHKNGYAKSNDQFVNSKELFYYGSFSPTLDKKAYNLIVYDYKSSLMHTFQIAKTDSPSDGSKYVYVNSGYLLPNKKLEKEQKEPVYTHTFLEDIPGGKRMILKKFKNAKAKKPDVEMTADFISIDTDLRAFSYVELFSTRADFVKLPDNENYYLRDAKWKVKDSDGEFHTNIYKIPLTLTLDPKKIKLPKEKPKSAEEQIEEWKKSIVR</sequence>
<name>A0A085BG02_9FLAO</name>
<feature type="signal peptide" evidence="2">
    <location>
        <begin position="1"/>
        <end position="19"/>
    </location>
</feature>
<reference evidence="3 4" key="1">
    <citation type="submission" date="2014-07" db="EMBL/GenBank/DDBJ databases">
        <title>Epilithonimonas lactis LMG 22401 Genome.</title>
        <authorList>
            <person name="Pipes S.E."/>
            <person name="Stropko S.J."/>
        </authorList>
    </citation>
    <scope>NUCLEOTIDE SEQUENCE [LARGE SCALE GENOMIC DNA]</scope>
    <source>
        <strain evidence="3 4">LMG 24401</strain>
    </source>
</reference>
<dbReference type="STRING" id="421072.SAMN04488097_0815"/>
<accession>A0A085BG02</accession>
<dbReference type="RefSeq" id="WP_034977412.1">
    <property type="nucleotide sequence ID" value="NZ_FOFI01000001.1"/>
</dbReference>
<keyword evidence="2" id="KW-0732">Signal</keyword>
<dbReference type="EMBL" id="JPLY01000004">
    <property type="protein sequence ID" value="KFC21397.1"/>
    <property type="molecule type" value="Genomic_DNA"/>
</dbReference>
<feature type="region of interest" description="Disordered" evidence="1">
    <location>
        <begin position="223"/>
        <end position="242"/>
    </location>
</feature>
<evidence type="ECO:0000256" key="1">
    <source>
        <dbReference type="SAM" id="MobiDB-lite"/>
    </source>
</evidence>
<comment type="caution">
    <text evidence="3">The sequence shown here is derived from an EMBL/GenBank/DDBJ whole genome shotgun (WGS) entry which is preliminary data.</text>
</comment>
<feature type="chain" id="PRO_5001786936" description="GLPGLI family protein" evidence="2">
    <location>
        <begin position="20"/>
        <end position="242"/>
    </location>
</feature>
<dbReference type="Proteomes" id="UP000028623">
    <property type="component" value="Unassembled WGS sequence"/>
</dbReference>
<evidence type="ECO:0000313" key="3">
    <source>
        <dbReference type="EMBL" id="KFC21397.1"/>
    </source>
</evidence>
<dbReference type="OrthoDB" id="9897016at2"/>
<evidence type="ECO:0000256" key="2">
    <source>
        <dbReference type="SAM" id="SignalP"/>
    </source>
</evidence>
<keyword evidence="4" id="KW-1185">Reference proteome</keyword>
<proteinExistence type="predicted"/>